<dbReference type="PANTHER" id="PTHR15169:SF0">
    <property type="entry name" value="DNA DAMAGE-BINDING PROTEIN 2"/>
    <property type="match status" value="1"/>
</dbReference>
<comment type="similarity">
    <text evidence="2">Belongs to the WD repeat DDB2/WDR76 family.</text>
</comment>
<feature type="compositionally biased region" description="Basic and acidic residues" evidence="11">
    <location>
        <begin position="688"/>
        <end position="707"/>
    </location>
</feature>
<feature type="region of interest" description="Disordered" evidence="11">
    <location>
        <begin position="680"/>
        <end position="727"/>
    </location>
</feature>
<keyword evidence="8" id="KW-0234">DNA repair</keyword>
<dbReference type="InterPro" id="IPR033312">
    <property type="entry name" value="DDB2"/>
</dbReference>
<feature type="region of interest" description="Disordered" evidence="11">
    <location>
        <begin position="631"/>
        <end position="667"/>
    </location>
</feature>
<evidence type="ECO:0000256" key="10">
    <source>
        <dbReference type="PROSITE-ProRule" id="PRU00221"/>
    </source>
</evidence>
<dbReference type="GO" id="GO:0005634">
    <property type="term" value="C:nucleus"/>
    <property type="evidence" value="ECO:0007669"/>
    <property type="project" value="UniProtKB-SubCell"/>
</dbReference>
<dbReference type="InterPro" id="IPR036875">
    <property type="entry name" value="Znf_CCHC_sf"/>
</dbReference>
<dbReference type="PROSITE" id="PS50294">
    <property type="entry name" value="WD_REPEATS_REGION"/>
    <property type="match status" value="1"/>
</dbReference>
<keyword evidence="3 10" id="KW-0853">WD repeat</keyword>
<keyword evidence="6" id="KW-0833">Ubl conjugation pathway</keyword>
<gene>
    <name evidence="12" type="primary">PLEST004330</name>
    <name evidence="12" type="ORF">PLESTB_000194700</name>
</gene>
<feature type="repeat" description="WD" evidence="10">
    <location>
        <begin position="492"/>
        <end position="525"/>
    </location>
</feature>
<feature type="compositionally biased region" description="Gly residues" evidence="11">
    <location>
        <begin position="708"/>
        <end position="717"/>
    </location>
</feature>
<keyword evidence="7" id="KW-0238">DNA-binding</keyword>
<protein>
    <recommendedName>
        <fullName evidence="14">Protein DAMAGED DNA-BINDING 2</fullName>
    </recommendedName>
</protein>
<dbReference type="GO" id="GO:0008270">
    <property type="term" value="F:zinc ion binding"/>
    <property type="evidence" value="ECO:0007669"/>
    <property type="project" value="InterPro"/>
</dbReference>
<feature type="region of interest" description="Disordered" evidence="11">
    <location>
        <begin position="438"/>
        <end position="478"/>
    </location>
</feature>
<dbReference type="InterPro" id="IPR001680">
    <property type="entry name" value="WD40_rpt"/>
</dbReference>
<name>A0A9W6EXY8_9CHLO</name>
<evidence type="ECO:0000313" key="12">
    <source>
        <dbReference type="EMBL" id="GLC49212.1"/>
    </source>
</evidence>
<evidence type="ECO:0000256" key="3">
    <source>
        <dbReference type="ARBA" id="ARBA00022574"/>
    </source>
</evidence>
<dbReference type="GO" id="GO:0003684">
    <property type="term" value="F:damaged DNA binding"/>
    <property type="evidence" value="ECO:0007669"/>
    <property type="project" value="InterPro"/>
</dbReference>
<evidence type="ECO:0000256" key="9">
    <source>
        <dbReference type="ARBA" id="ARBA00023242"/>
    </source>
</evidence>
<dbReference type="Proteomes" id="UP001165080">
    <property type="component" value="Unassembled WGS sequence"/>
</dbReference>
<organism evidence="12 13">
    <name type="scientific">Pleodorina starrii</name>
    <dbReference type="NCBI Taxonomy" id="330485"/>
    <lineage>
        <taxon>Eukaryota</taxon>
        <taxon>Viridiplantae</taxon>
        <taxon>Chlorophyta</taxon>
        <taxon>core chlorophytes</taxon>
        <taxon>Chlorophyceae</taxon>
        <taxon>CS clade</taxon>
        <taxon>Chlamydomonadales</taxon>
        <taxon>Volvocaceae</taxon>
        <taxon>Pleodorina</taxon>
    </lineage>
</organism>
<keyword evidence="13" id="KW-1185">Reference proteome</keyword>
<keyword evidence="4" id="KW-0677">Repeat</keyword>
<dbReference type="GO" id="GO:0006281">
    <property type="term" value="P:DNA repair"/>
    <property type="evidence" value="ECO:0007669"/>
    <property type="project" value="UniProtKB-KW"/>
</dbReference>
<feature type="compositionally biased region" description="Low complexity" evidence="11">
    <location>
        <begin position="654"/>
        <end position="667"/>
    </location>
</feature>
<feature type="compositionally biased region" description="Acidic residues" evidence="11">
    <location>
        <begin position="636"/>
        <end position="646"/>
    </location>
</feature>
<feature type="compositionally biased region" description="Low complexity" evidence="11">
    <location>
        <begin position="63"/>
        <end position="72"/>
    </location>
</feature>
<dbReference type="EMBL" id="BRXU01000002">
    <property type="protein sequence ID" value="GLC49212.1"/>
    <property type="molecule type" value="Genomic_DNA"/>
</dbReference>
<dbReference type="InterPro" id="IPR015943">
    <property type="entry name" value="WD40/YVTN_repeat-like_dom_sf"/>
</dbReference>
<evidence type="ECO:0000256" key="11">
    <source>
        <dbReference type="SAM" id="MobiDB-lite"/>
    </source>
</evidence>
<dbReference type="PROSITE" id="PS50082">
    <property type="entry name" value="WD_REPEATS_2"/>
    <property type="match status" value="1"/>
</dbReference>
<reference evidence="12 13" key="1">
    <citation type="journal article" date="2023" name="Commun. Biol.">
        <title>Reorganization of the ancestral sex-determining regions during the evolution of trioecy in Pleodorina starrii.</title>
        <authorList>
            <person name="Takahashi K."/>
            <person name="Suzuki S."/>
            <person name="Kawai-Toyooka H."/>
            <person name="Yamamoto K."/>
            <person name="Hamaji T."/>
            <person name="Ootsuki R."/>
            <person name="Yamaguchi H."/>
            <person name="Kawachi M."/>
            <person name="Higashiyama T."/>
            <person name="Nozaki H."/>
        </authorList>
    </citation>
    <scope>NUCLEOTIDE SEQUENCE [LARGE SCALE GENOMIC DNA]</scope>
    <source>
        <strain evidence="12 13">NIES-4479</strain>
    </source>
</reference>
<accession>A0A9W6EXY8</accession>
<evidence type="ECO:0000256" key="1">
    <source>
        <dbReference type="ARBA" id="ARBA00004123"/>
    </source>
</evidence>
<feature type="compositionally biased region" description="Acidic residues" evidence="11">
    <location>
        <begin position="13"/>
        <end position="54"/>
    </location>
</feature>
<dbReference type="InterPro" id="IPR036322">
    <property type="entry name" value="WD40_repeat_dom_sf"/>
</dbReference>
<dbReference type="SUPFAM" id="SSF50978">
    <property type="entry name" value="WD40 repeat-like"/>
    <property type="match status" value="1"/>
</dbReference>
<dbReference type="PANTHER" id="PTHR15169">
    <property type="entry name" value="DAMAGE-SPECIFIC DNA BINDING PROTEIN 2"/>
    <property type="match status" value="1"/>
</dbReference>
<evidence type="ECO:0000256" key="8">
    <source>
        <dbReference type="ARBA" id="ARBA00023204"/>
    </source>
</evidence>
<dbReference type="GO" id="GO:0009411">
    <property type="term" value="P:response to UV"/>
    <property type="evidence" value="ECO:0007669"/>
    <property type="project" value="TreeGrafter"/>
</dbReference>
<evidence type="ECO:0000256" key="2">
    <source>
        <dbReference type="ARBA" id="ARBA00005434"/>
    </source>
</evidence>
<dbReference type="SUPFAM" id="SSF57756">
    <property type="entry name" value="Retrovirus zinc finger-like domains"/>
    <property type="match status" value="1"/>
</dbReference>
<comment type="caution">
    <text evidence="12">The sequence shown here is derived from an EMBL/GenBank/DDBJ whole genome shotgun (WGS) entry which is preliminary data.</text>
</comment>
<evidence type="ECO:0000256" key="4">
    <source>
        <dbReference type="ARBA" id="ARBA00022737"/>
    </source>
</evidence>
<dbReference type="Gene3D" id="2.130.10.10">
    <property type="entry name" value="YVTN repeat-like/Quinoprotein amine dehydrogenase"/>
    <property type="match status" value="2"/>
</dbReference>
<comment type="subcellular location">
    <subcellularLocation>
        <location evidence="1">Nucleus</location>
    </subcellularLocation>
</comment>
<evidence type="ECO:0000256" key="7">
    <source>
        <dbReference type="ARBA" id="ARBA00023125"/>
    </source>
</evidence>
<dbReference type="SMART" id="SM00320">
    <property type="entry name" value="WD40"/>
    <property type="match status" value="5"/>
</dbReference>
<keyword evidence="5" id="KW-0227">DNA damage</keyword>
<evidence type="ECO:0000256" key="5">
    <source>
        <dbReference type="ARBA" id="ARBA00022763"/>
    </source>
</evidence>
<keyword evidence="9" id="KW-0539">Nucleus</keyword>
<evidence type="ECO:0008006" key="14">
    <source>
        <dbReference type="Google" id="ProtNLM"/>
    </source>
</evidence>
<dbReference type="Gene3D" id="4.10.60.10">
    <property type="entry name" value="Zinc finger, CCHC-type"/>
    <property type="match status" value="1"/>
</dbReference>
<dbReference type="GO" id="GO:0080008">
    <property type="term" value="C:Cul4-RING E3 ubiquitin ligase complex"/>
    <property type="evidence" value="ECO:0007669"/>
    <property type="project" value="InterPro"/>
</dbReference>
<evidence type="ECO:0000313" key="13">
    <source>
        <dbReference type="Proteomes" id="UP001165080"/>
    </source>
</evidence>
<dbReference type="Pfam" id="PF00400">
    <property type="entry name" value="WD40"/>
    <property type="match status" value="1"/>
</dbReference>
<sequence>MPRVVVNKRPRDEDETVEESSSSDDEESIGQEEEEEEEEQDVDVEEEEDLDGDDGERGRAGKKGTTTGPGRTNQGNDRHQPAAPSRLTLSLSSKNDVCKVCGKRGHKAGFVGATYMDCPNRPCYLCKLVGHTTATCPYRIAPGHGCTPAAAAAGGSGGGGGDVTRGAVSGARGGARLRGGGRGLLGALQSRECFGSRQPLLLLRRPAVPRFQVEAAILKIHTRRCCTLEFHPTHDGIVVSGDKKGGLAVWNFDQVHERTVYDTVHSCLTNSIRFLPWIDSMSAVTASSDGTAKLVDLETGDWRPLLDLNPGGWVQGGPWHMVYGCDASPALGAVLVGDSNGCVHLLDPRTRGSVSSLQLHRKGNKVVSVHMHPLHPPLVLTAGNDHSARLFDIRELSSAPSAAAAAAAAAAPPPAAAAAAAIATARTAVAGSLLTASPAGTTTGEGGGAGSSTPAAGRKRGGGGGGGKKSAAAAGGSAAAGGGTAAHAELAVMPHPRVVNAAYFSPHTGRRILTTCQDNRLRVWDYAPYNCNGPADREIVHSHDFNRYLTPFKGEWDAKDPTESVFVVGRYISEDFGGVALHPVDMISASDGALLHQLTDTNLTTISPVNKPHPRRQLIVSGSSRSLYLWAPIREDEQEDEQQDERDEQRGRGAEAAAAAGAGTFSAAAAAAARASRTFVSFDADPAGESKSKKGKKGEGKKGEGKGKGGGKGGGGKRVVDDDDDDD</sequence>
<feature type="region of interest" description="Disordered" evidence="11">
    <location>
        <begin position="1"/>
        <end position="88"/>
    </location>
</feature>
<evidence type="ECO:0000256" key="6">
    <source>
        <dbReference type="ARBA" id="ARBA00022786"/>
    </source>
</evidence>
<dbReference type="AlphaFoldDB" id="A0A9W6EXY8"/>
<proteinExistence type="inferred from homology"/>